<reference evidence="1 2" key="2">
    <citation type="journal article" date="2022" name="Mol. Ecol. Resour.">
        <title>The genomes of chicory, endive, great burdock and yacon provide insights into Asteraceae paleo-polyploidization history and plant inulin production.</title>
        <authorList>
            <person name="Fan W."/>
            <person name="Wang S."/>
            <person name="Wang H."/>
            <person name="Wang A."/>
            <person name="Jiang F."/>
            <person name="Liu H."/>
            <person name="Zhao H."/>
            <person name="Xu D."/>
            <person name="Zhang Y."/>
        </authorList>
    </citation>
    <scope>NUCLEOTIDE SEQUENCE [LARGE SCALE GENOMIC DNA]</scope>
    <source>
        <strain evidence="2">cv. Niubang</strain>
    </source>
</reference>
<comment type="caution">
    <text evidence="1">The sequence shown here is derived from an EMBL/GenBank/DDBJ whole genome shotgun (WGS) entry which is preliminary data.</text>
</comment>
<sequence length="498" mass="58065">MTSSKAPSISTDEKPPILFKGEYDAWKNQFIDFIDRNDLGDYIRKSLKEGIMTPPTKLLTVAGQNGQDEQREYKLPLDMYSDEQRKRHEADRLARSFLMKGMSKEISKEIFFTLDSKNATGKLLWEHIEKIETGPKLSSRVKFLEFENSELKEKISALNAQIQKLDYVGNNEKVIDLESANAELQKKISDLEKKMAKERSEFEIEKKAFVKKFSDFSRKCVDEKKEVELKCIKLSQQVSDFQKVIILEREKFAKEKKAIEQKNVGFFKEISGQRNNAERGFEEERNLFETKIKKLTAKLSELSEKTLEEQKMKSGFTKKIDLLVQERDNFASTIKVLEKSVSSSNQKYVSSQRSVKSFDQIRKTNLFYDSNIDGSGTHQRRRRYKEEELVWKKKPVEDELKGNKSCVHTPKAKKNNAHKGKPEHIYTRDQLIRLSGKQFYCSYCRTHDLVHKISDHFWYGSYSVIPTRTATNKHGPKYQWVPKKKDEFVLQAPTVKGE</sequence>
<gene>
    <name evidence="1" type="ORF">L6452_25719</name>
</gene>
<organism evidence="1 2">
    <name type="scientific">Arctium lappa</name>
    <name type="common">Greater burdock</name>
    <name type="synonym">Lappa major</name>
    <dbReference type="NCBI Taxonomy" id="4217"/>
    <lineage>
        <taxon>Eukaryota</taxon>
        <taxon>Viridiplantae</taxon>
        <taxon>Streptophyta</taxon>
        <taxon>Embryophyta</taxon>
        <taxon>Tracheophyta</taxon>
        <taxon>Spermatophyta</taxon>
        <taxon>Magnoliopsida</taxon>
        <taxon>eudicotyledons</taxon>
        <taxon>Gunneridae</taxon>
        <taxon>Pentapetalae</taxon>
        <taxon>asterids</taxon>
        <taxon>campanulids</taxon>
        <taxon>Asterales</taxon>
        <taxon>Asteraceae</taxon>
        <taxon>Carduoideae</taxon>
        <taxon>Cardueae</taxon>
        <taxon>Arctiinae</taxon>
        <taxon>Arctium</taxon>
    </lineage>
</organism>
<keyword evidence="2" id="KW-1185">Reference proteome</keyword>
<evidence type="ECO:0000313" key="1">
    <source>
        <dbReference type="EMBL" id="KAI3707311.1"/>
    </source>
</evidence>
<protein>
    <submittedName>
        <fullName evidence="1">Uncharacterized protein</fullName>
    </submittedName>
</protein>
<dbReference type="Proteomes" id="UP001055879">
    <property type="component" value="Linkage Group LG08"/>
</dbReference>
<evidence type="ECO:0000313" key="2">
    <source>
        <dbReference type="Proteomes" id="UP001055879"/>
    </source>
</evidence>
<reference evidence="2" key="1">
    <citation type="journal article" date="2022" name="Mol. Ecol. Resour.">
        <title>The genomes of chicory, endive, great burdock and yacon provide insights into Asteraceae palaeo-polyploidization history and plant inulin production.</title>
        <authorList>
            <person name="Fan W."/>
            <person name="Wang S."/>
            <person name="Wang H."/>
            <person name="Wang A."/>
            <person name="Jiang F."/>
            <person name="Liu H."/>
            <person name="Zhao H."/>
            <person name="Xu D."/>
            <person name="Zhang Y."/>
        </authorList>
    </citation>
    <scope>NUCLEOTIDE SEQUENCE [LARGE SCALE GENOMIC DNA]</scope>
    <source>
        <strain evidence="2">cv. Niubang</strain>
    </source>
</reference>
<accession>A0ACB9AC51</accession>
<name>A0ACB9AC51_ARCLA</name>
<proteinExistence type="predicted"/>
<dbReference type="EMBL" id="CM042054">
    <property type="protein sequence ID" value="KAI3707311.1"/>
    <property type="molecule type" value="Genomic_DNA"/>
</dbReference>